<comment type="similarity">
    <text evidence="1">Belongs to the ATP-dependent AMP-binding enzyme family.</text>
</comment>
<evidence type="ECO:0000259" key="3">
    <source>
        <dbReference type="Pfam" id="PF00501"/>
    </source>
</evidence>
<keyword evidence="6" id="KW-1185">Reference proteome</keyword>
<proteinExistence type="inferred from homology"/>
<reference evidence="6" key="1">
    <citation type="submission" date="2024-06" db="EMBL/GenBank/DDBJ databases">
        <title>Multi-omics analyses provide insights into the biosynthesis of the anticancer antibiotic pleurotin in Hohenbuehelia grisea.</title>
        <authorList>
            <person name="Weaver J.A."/>
            <person name="Alberti F."/>
        </authorList>
    </citation>
    <scope>NUCLEOTIDE SEQUENCE [LARGE SCALE GENOMIC DNA]</scope>
    <source>
        <strain evidence="6">T-177</strain>
    </source>
</reference>
<dbReference type="Gene3D" id="3.30.300.30">
    <property type="match status" value="1"/>
</dbReference>
<dbReference type="PANTHER" id="PTHR24096">
    <property type="entry name" value="LONG-CHAIN-FATTY-ACID--COA LIGASE"/>
    <property type="match status" value="1"/>
</dbReference>
<dbReference type="Gene3D" id="2.30.38.10">
    <property type="entry name" value="Luciferase, Domain 3"/>
    <property type="match status" value="1"/>
</dbReference>
<dbReference type="PANTHER" id="PTHR24096:SF149">
    <property type="entry name" value="AMP-BINDING DOMAIN-CONTAINING PROTEIN-RELATED"/>
    <property type="match status" value="1"/>
</dbReference>
<protein>
    <recommendedName>
        <fullName evidence="7">AMP binding protein</fullName>
    </recommendedName>
</protein>
<dbReference type="InterPro" id="IPR045851">
    <property type="entry name" value="AMP-bd_C_sf"/>
</dbReference>
<feature type="domain" description="AMP-dependent synthetase/ligase" evidence="3">
    <location>
        <begin position="38"/>
        <end position="429"/>
    </location>
</feature>
<evidence type="ECO:0000256" key="2">
    <source>
        <dbReference type="ARBA" id="ARBA00022598"/>
    </source>
</evidence>
<evidence type="ECO:0008006" key="7">
    <source>
        <dbReference type="Google" id="ProtNLM"/>
    </source>
</evidence>
<dbReference type="InterPro" id="IPR020845">
    <property type="entry name" value="AMP-binding_CS"/>
</dbReference>
<evidence type="ECO:0000259" key="4">
    <source>
        <dbReference type="Pfam" id="PF13193"/>
    </source>
</evidence>
<evidence type="ECO:0000256" key="1">
    <source>
        <dbReference type="ARBA" id="ARBA00006432"/>
    </source>
</evidence>
<dbReference type="PROSITE" id="PS00455">
    <property type="entry name" value="AMP_BINDING"/>
    <property type="match status" value="1"/>
</dbReference>
<keyword evidence="2" id="KW-0436">Ligase</keyword>
<dbReference type="Gene3D" id="3.40.50.980">
    <property type="match status" value="2"/>
</dbReference>
<accession>A0ABR3JJM6</accession>
<name>A0ABR3JJM6_9AGAR</name>
<dbReference type="SUPFAM" id="SSF56801">
    <property type="entry name" value="Acetyl-CoA synthetase-like"/>
    <property type="match status" value="1"/>
</dbReference>
<dbReference type="CDD" id="cd05911">
    <property type="entry name" value="Firefly_Luc_like"/>
    <property type="match status" value="1"/>
</dbReference>
<comment type="caution">
    <text evidence="5">The sequence shown here is derived from an EMBL/GenBank/DDBJ whole genome shotgun (WGS) entry which is preliminary data.</text>
</comment>
<evidence type="ECO:0000313" key="6">
    <source>
        <dbReference type="Proteomes" id="UP001556367"/>
    </source>
</evidence>
<feature type="domain" description="AMP-binding enzyme C-terminal" evidence="4">
    <location>
        <begin position="480"/>
        <end position="565"/>
    </location>
</feature>
<sequence>MSPKVYKSLSPSVPLRSHSIFTHLFASTHGSDVGGYAPSSPAFVDAPTGTTLTRGQLKHLALTFGYGLLNTPGLELQRGDTVLIYSPNSLAWPVVLFGSIAAGLRCTLANSAYTSAELRHQYLDSGAKTIITAEDGLPTVQAFLTGLSLSNADIKRRTIVIPNDLSWATSQARPSKTPSDPLRLNDILSLGTLPSEAKFDGDDCHETVLLCYSSGTTGKPKGVETTHRNLTTVLEIVKPVFPTLTQGKDNILGVLPFYHIYGAIKLVHFPFSLGVPCVIQSKFDPVTFCRDIEKYNVTLSLIVPPILVVLSRHEAVDKYDLSSLRVVFSGAAPLGAALAKDVKDRILARRGGKGEFSVTQGYGLTETSPTCHCLPAHDSERKMGSIGLLLPNLEARLVVDGEGDGNIDADEGQPGELWLRGPTIMKGYLNNPTATADCITEDKWFKTGDIAVRDGEGYYYIVDRRKELIKYKGFQVPPAELESVLLTQPEVADAAVIGVYDEQEATELPRAYIVPAHLSKLNTEQSRDDFARSVAAWIQIQVAHHKFLRGGVVVTDIIPKSAAGKILRRQLRDRAKDNEDRVVYTLKAKL</sequence>
<dbReference type="InterPro" id="IPR025110">
    <property type="entry name" value="AMP-bd_C"/>
</dbReference>
<dbReference type="EMBL" id="JASNQZ010000006">
    <property type="protein sequence ID" value="KAL0955979.1"/>
    <property type="molecule type" value="Genomic_DNA"/>
</dbReference>
<evidence type="ECO:0000313" key="5">
    <source>
        <dbReference type="EMBL" id="KAL0955979.1"/>
    </source>
</evidence>
<dbReference type="InterPro" id="IPR000873">
    <property type="entry name" value="AMP-dep_synth/lig_dom"/>
</dbReference>
<gene>
    <name evidence="5" type="ORF">HGRIS_002158</name>
</gene>
<dbReference type="Proteomes" id="UP001556367">
    <property type="component" value="Unassembled WGS sequence"/>
</dbReference>
<organism evidence="5 6">
    <name type="scientific">Hohenbuehelia grisea</name>
    <dbReference type="NCBI Taxonomy" id="104357"/>
    <lineage>
        <taxon>Eukaryota</taxon>
        <taxon>Fungi</taxon>
        <taxon>Dikarya</taxon>
        <taxon>Basidiomycota</taxon>
        <taxon>Agaricomycotina</taxon>
        <taxon>Agaricomycetes</taxon>
        <taxon>Agaricomycetidae</taxon>
        <taxon>Agaricales</taxon>
        <taxon>Pleurotineae</taxon>
        <taxon>Pleurotaceae</taxon>
        <taxon>Hohenbuehelia</taxon>
    </lineage>
</organism>
<dbReference type="Pfam" id="PF13193">
    <property type="entry name" value="AMP-binding_C"/>
    <property type="match status" value="1"/>
</dbReference>
<dbReference type="Pfam" id="PF00501">
    <property type="entry name" value="AMP-binding"/>
    <property type="match status" value="1"/>
</dbReference>